<dbReference type="Pfam" id="PF03454">
    <property type="entry name" value="MoeA_C"/>
    <property type="match status" value="1"/>
</dbReference>
<dbReference type="InterPro" id="IPR036425">
    <property type="entry name" value="MoaB/Mog-like_dom_sf"/>
</dbReference>
<dbReference type="Pfam" id="PF03453">
    <property type="entry name" value="MoeA_N"/>
    <property type="match status" value="1"/>
</dbReference>
<dbReference type="FunFam" id="3.40.980.10:FF:000004">
    <property type="entry name" value="Molybdopterin molybdenumtransferase"/>
    <property type="match status" value="1"/>
</dbReference>
<evidence type="ECO:0000313" key="16">
    <source>
        <dbReference type="Proteomes" id="UP000030528"/>
    </source>
</evidence>
<dbReference type="SUPFAM" id="SSF63882">
    <property type="entry name" value="MoeA N-terminal region -like"/>
    <property type="match status" value="1"/>
</dbReference>
<dbReference type="InterPro" id="IPR005110">
    <property type="entry name" value="MoeA_linker/N"/>
</dbReference>
<comment type="pathway">
    <text evidence="3 13">Cofactor biosynthesis; molybdopterin biosynthesis.</text>
</comment>
<dbReference type="PANTHER" id="PTHR10192">
    <property type="entry name" value="MOLYBDOPTERIN BIOSYNTHESIS PROTEIN"/>
    <property type="match status" value="1"/>
</dbReference>
<dbReference type="AlphaFoldDB" id="A0A0A5GK61"/>
<dbReference type="FunFam" id="2.170.190.11:FF:000001">
    <property type="entry name" value="Molybdopterin molybdenumtransferase"/>
    <property type="match status" value="1"/>
</dbReference>
<evidence type="ECO:0000256" key="5">
    <source>
        <dbReference type="ARBA" id="ARBA00013269"/>
    </source>
</evidence>
<comment type="similarity">
    <text evidence="4 13">Belongs to the MoeA family.</text>
</comment>
<protein>
    <recommendedName>
        <fullName evidence="6 13">Molybdopterin molybdenumtransferase</fullName>
        <ecNumber evidence="5 13">2.10.1.1</ecNumber>
    </recommendedName>
</protein>
<dbReference type="InterPro" id="IPR001453">
    <property type="entry name" value="MoaB/Mog_dom"/>
</dbReference>
<dbReference type="EC" id="2.10.1.1" evidence="5 13"/>
<evidence type="ECO:0000256" key="3">
    <source>
        <dbReference type="ARBA" id="ARBA00005046"/>
    </source>
</evidence>
<keyword evidence="9 13" id="KW-0479">Metal-binding</keyword>
<name>A0A0A5GK61_9BACI</name>
<keyword evidence="7 13" id="KW-0500">Molybdenum</keyword>
<evidence type="ECO:0000256" key="10">
    <source>
        <dbReference type="ARBA" id="ARBA00022842"/>
    </source>
</evidence>
<dbReference type="InterPro" id="IPR038987">
    <property type="entry name" value="MoeA-like"/>
</dbReference>
<dbReference type="eggNOG" id="COG0303">
    <property type="taxonomic scope" value="Bacteria"/>
</dbReference>
<gene>
    <name evidence="15" type="ORF">N781_03730</name>
</gene>
<dbReference type="Gene3D" id="2.40.340.10">
    <property type="entry name" value="MoeA, C-terminal, domain IV"/>
    <property type="match status" value="1"/>
</dbReference>
<evidence type="ECO:0000256" key="4">
    <source>
        <dbReference type="ARBA" id="ARBA00010763"/>
    </source>
</evidence>
<dbReference type="Gene3D" id="2.170.190.11">
    <property type="entry name" value="Molybdopterin biosynthesis moea protein, domain 3"/>
    <property type="match status" value="1"/>
</dbReference>
<dbReference type="GO" id="GO:0006777">
    <property type="term" value="P:Mo-molybdopterin cofactor biosynthetic process"/>
    <property type="evidence" value="ECO:0007669"/>
    <property type="project" value="UniProtKB-UniRule"/>
</dbReference>
<keyword evidence="8 13" id="KW-0808">Transferase</keyword>
<dbReference type="InterPro" id="IPR005111">
    <property type="entry name" value="MoeA_C_domain_IV"/>
</dbReference>
<evidence type="ECO:0000256" key="9">
    <source>
        <dbReference type="ARBA" id="ARBA00022723"/>
    </source>
</evidence>
<dbReference type="UniPathway" id="UPA00344"/>
<comment type="caution">
    <text evidence="15">The sequence shown here is derived from an EMBL/GenBank/DDBJ whole genome shotgun (WGS) entry which is preliminary data.</text>
</comment>
<comment type="cofactor">
    <cofactor evidence="1 13">
        <name>Mg(2+)</name>
        <dbReference type="ChEBI" id="CHEBI:18420"/>
    </cofactor>
</comment>
<evidence type="ECO:0000256" key="13">
    <source>
        <dbReference type="RuleBase" id="RU365090"/>
    </source>
</evidence>
<evidence type="ECO:0000313" key="15">
    <source>
        <dbReference type="EMBL" id="KGX91608.1"/>
    </source>
</evidence>
<dbReference type="SMART" id="SM00852">
    <property type="entry name" value="MoCF_biosynth"/>
    <property type="match status" value="1"/>
</dbReference>
<keyword evidence="10 13" id="KW-0460">Magnesium</keyword>
<evidence type="ECO:0000256" key="7">
    <source>
        <dbReference type="ARBA" id="ARBA00022505"/>
    </source>
</evidence>
<keyword evidence="16" id="KW-1185">Reference proteome</keyword>
<dbReference type="CDD" id="cd00887">
    <property type="entry name" value="MoeA"/>
    <property type="match status" value="1"/>
</dbReference>
<dbReference type="Gene3D" id="3.40.980.10">
    <property type="entry name" value="MoaB/Mog-like domain"/>
    <property type="match status" value="1"/>
</dbReference>
<evidence type="ECO:0000259" key="14">
    <source>
        <dbReference type="SMART" id="SM00852"/>
    </source>
</evidence>
<organism evidence="15 16">
    <name type="scientific">Pontibacillus halophilus JSM 076056 = DSM 19796</name>
    <dbReference type="NCBI Taxonomy" id="1385510"/>
    <lineage>
        <taxon>Bacteria</taxon>
        <taxon>Bacillati</taxon>
        <taxon>Bacillota</taxon>
        <taxon>Bacilli</taxon>
        <taxon>Bacillales</taxon>
        <taxon>Bacillaceae</taxon>
        <taxon>Pontibacillus</taxon>
    </lineage>
</organism>
<dbReference type="GO" id="GO:0046872">
    <property type="term" value="F:metal ion binding"/>
    <property type="evidence" value="ECO:0007669"/>
    <property type="project" value="UniProtKB-UniRule"/>
</dbReference>
<dbReference type="SUPFAM" id="SSF63867">
    <property type="entry name" value="MoeA C-terminal domain-like"/>
    <property type="match status" value="1"/>
</dbReference>
<evidence type="ECO:0000256" key="12">
    <source>
        <dbReference type="ARBA" id="ARBA00047317"/>
    </source>
</evidence>
<comment type="function">
    <text evidence="2 13">Catalyzes the insertion of molybdate into adenylated molybdopterin with the concomitant release of AMP.</text>
</comment>
<dbReference type="PANTHER" id="PTHR10192:SF5">
    <property type="entry name" value="GEPHYRIN"/>
    <property type="match status" value="1"/>
</dbReference>
<reference evidence="15 16" key="1">
    <citation type="submission" date="2013-08" db="EMBL/GenBank/DDBJ databases">
        <authorList>
            <person name="Huang J."/>
            <person name="Wang G."/>
        </authorList>
    </citation>
    <scope>NUCLEOTIDE SEQUENCE [LARGE SCALE GENOMIC DNA]</scope>
    <source>
        <strain evidence="15 16">JSM 076056</strain>
    </source>
</reference>
<dbReference type="Proteomes" id="UP000030528">
    <property type="component" value="Unassembled WGS sequence"/>
</dbReference>
<feature type="domain" description="MoaB/Mog" evidence="14">
    <location>
        <begin position="189"/>
        <end position="327"/>
    </location>
</feature>
<dbReference type="NCBIfam" id="TIGR00177">
    <property type="entry name" value="molyb_syn"/>
    <property type="match status" value="1"/>
</dbReference>
<dbReference type="InterPro" id="IPR036135">
    <property type="entry name" value="MoeA_linker/N_sf"/>
</dbReference>
<dbReference type="NCBIfam" id="NF045515">
    <property type="entry name" value="Glp_gephyrin"/>
    <property type="match status" value="1"/>
</dbReference>
<dbReference type="SUPFAM" id="SSF53218">
    <property type="entry name" value="Molybdenum cofactor biosynthesis proteins"/>
    <property type="match status" value="1"/>
</dbReference>
<dbReference type="EMBL" id="AVPE01000009">
    <property type="protein sequence ID" value="KGX91608.1"/>
    <property type="molecule type" value="Genomic_DNA"/>
</dbReference>
<sequence>MVERRTPIPIEEAIERVMKYPLGGGVEAVSIEESDGRVLAKPLLATHPVPPFRKSPYDGFAFRAEDTKGALENHPVTFRIVEHVPAGHVSTYELGRGEAVRIMTGAKIPDEATCVAMFEVCQEYVQDEEEYVSIKREMKAGQNVMEAGSETEDGQVLVGAGKVINPGVKALLATFGYSVVHVYKKPRIGVFATGTELIDVDAPLVDGKIRNSNASMVVSQIKRAGGVPIYFGSLRDELHQSYESMKVALEEVDVLITTGGVSVGDFDLLPAIYEKLGAKVLFNKVAMRPGSVTTVASVDGKLLFGLSGNPSACYAGFELFVRPIIRGGLGTSAIHPPKTLATLKGDFGKANPFTRFVRGKLVLQEGRVFAQPVGIDKSGVVTSLAETTILIKLHGGTRGHQEGDVVDVLLLETDEGDPHTWTAH</sequence>
<evidence type="ECO:0000256" key="8">
    <source>
        <dbReference type="ARBA" id="ARBA00022679"/>
    </source>
</evidence>
<evidence type="ECO:0000256" key="11">
    <source>
        <dbReference type="ARBA" id="ARBA00023150"/>
    </source>
</evidence>
<evidence type="ECO:0000256" key="2">
    <source>
        <dbReference type="ARBA" id="ARBA00002901"/>
    </source>
</evidence>
<keyword evidence="11 13" id="KW-0501">Molybdenum cofactor biosynthesis</keyword>
<dbReference type="Pfam" id="PF00994">
    <property type="entry name" value="MoCF_biosynth"/>
    <property type="match status" value="1"/>
</dbReference>
<evidence type="ECO:0000256" key="6">
    <source>
        <dbReference type="ARBA" id="ARBA00021108"/>
    </source>
</evidence>
<dbReference type="RefSeq" id="WP_026800673.1">
    <property type="nucleotide sequence ID" value="NZ_AULI01000009.1"/>
</dbReference>
<comment type="catalytic activity">
    <reaction evidence="12">
        <text>adenylyl-molybdopterin + molybdate = Mo-molybdopterin + AMP + H(+)</text>
        <dbReference type="Rhea" id="RHEA:35047"/>
        <dbReference type="ChEBI" id="CHEBI:15378"/>
        <dbReference type="ChEBI" id="CHEBI:36264"/>
        <dbReference type="ChEBI" id="CHEBI:62727"/>
        <dbReference type="ChEBI" id="CHEBI:71302"/>
        <dbReference type="ChEBI" id="CHEBI:456215"/>
        <dbReference type="EC" id="2.10.1.1"/>
    </reaction>
</comment>
<accession>A0A0A5GK61</accession>
<proteinExistence type="inferred from homology"/>
<dbReference type="GO" id="GO:0005829">
    <property type="term" value="C:cytosol"/>
    <property type="evidence" value="ECO:0007669"/>
    <property type="project" value="TreeGrafter"/>
</dbReference>
<dbReference type="Gene3D" id="3.90.105.10">
    <property type="entry name" value="Molybdopterin biosynthesis moea protein, domain 2"/>
    <property type="match status" value="1"/>
</dbReference>
<dbReference type="InterPro" id="IPR036688">
    <property type="entry name" value="MoeA_C_domain_IV_sf"/>
</dbReference>
<dbReference type="GO" id="GO:0061599">
    <property type="term" value="F:molybdopterin molybdotransferase activity"/>
    <property type="evidence" value="ECO:0007669"/>
    <property type="project" value="UniProtKB-UniRule"/>
</dbReference>
<evidence type="ECO:0000256" key="1">
    <source>
        <dbReference type="ARBA" id="ARBA00001946"/>
    </source>
</evidence>
<dbReference type="OrthoDB" id="9804758at2"/>
<dbReference type="STRING" id="1385510.GCA_000425205_02327"/>